<keyword evidence="1" id="KW-0456">Lyase</keyword>
<dbReference type="InterPro" id="IPR029017">
    <property type="entry name" value="Enolase-like_N"/>
</dbReference>
<dbReference type="PANTHER" id="PTHR48080">
    <property type="entry name" value="D-GALACTONATE DEHYDRATASE-RELATED"/>
    <property type="match status" value="1"/>
</dbReference>
<accession>A0A3M9NJX3</accession>
<dbReference type="CDD" id="cd03316">
    <property type="entry name" value="MR_like"/>
    <property type="match status" value="1"/>
</dbReference>
<dbReference type="EMBL" id="RJJR01000004">
    <property type="protein sequence ID" value="RNI38054.1"/>
    <property type="molecule type" value="Genomic_DNA"/>
</dbReference>
<dbReference type="InterPro" id="IPR019546">
    <property type="entry name" value="TAT_signal_bac_arc"/>
</dbReference>
<dbReference type="InterPro" id="IPR013341">
    <property type="entry name" value="Mandelate_racemase_N_dom"/>
</dbReference>
<name>A0A3M9NJX3_9BACT</name>
<dbReference type="InterPro" id="IPR036849">
    <property type="entry name" value="Enolase-like_C_sf"/>
</dbReference>
<sequence>MEPAEQLSHEIVKDDRRSFLKKAAIGGLSLGAFSFAPIEKTLDYTTQKINRYSAPSDLKIIDMRIADFEICPILKIYTNQGVYGLGDVRDGADKRYALELKSRILGMNPCNVEMIFKKIKQFGGPSRQAGGVCAVEMALWDIIGKVYNIPVYQCLGGKYRDQVRIYCDTTATEKTPDGYAKKMKERLNMGFTWLKMDMGIELLKDVPNALVNADFWEKQKGGMNQWGDNGSTSFAQTKHPFTAVQITPKGIAYLTQFAADVRSAVGFDVPLCTDHWGHIGVNEAIKLTKAMEPFDLAWMEDLIPWFYTQQWKQITDSTTTPTLTGEDCYLLSDFKPLIDNHAVDIIHPDINSSGGILETKKIGDYAEDNGIAMALHHYATPISYMASVHVAAATQNFLALEDNGIYYPYWDDLVKGVSKPIINKGYVQVPEKPGLGVELNDEVVKQHLIKGGGFFEPTPEWDTLRSWDRTYS</sequence>
<dbReference type="Pfam" id="PF02746">
    <property type="entry name" value="MR_MLE_N"/>
    <property type="match status" value="1"/>
</dbReference>
<dbReference type="PANTHER" id="PTHR48080:SF2">
    <property type="entry name" value="D-GALACTONATE DEHYDRATASE"/>
    <property type="match status" value="1"/>
</dbReference>
<evidence type="ECO:0000259" key="2">
    <source>
        <dbReference type="SMART" id="SM00922"/>
    </source>
</evidence>
<dbReference type="Pfam" id="PF13378">
    <property type="entry name" value="MR_MLE_C"/>
    <property type="match status" value="1"/>
</dbReference>
<dbReference type="Gene3D" id="3.30.390.10">
    <property type="entry name" value="Enolase-like, N-terminal domain"/>
    <property type="match status" value="1"/>
</dbReference>
<dbReference type="Proteomes" id="UP000267223">
    <property type="component" value="Unassembled WGS sequence"/>
</dbReference>
<reference evidence="3 4" key="1">
    <citation type="submission" date="2018-11" db="EMBL/GenBank/DDBJ databases">
        <title>Draft genome sequence of Ferruginibacter sp. BO-59.</title>
        <authorList>
            <person name="Im W.T."/>
        </authorList>
    </citation>
    <scope>NUCLEOTIDE SEQUENCE [LARGE SCALE GENOMIC DNA]</scope>
    <source>
        <strain evidence="3 4">BO-59</strain>
    </source>
</reference>
<dbReference type="SUPFAM" id="SSF51604">
    <property type="entry name" value="Enolase C-terminal domain-like"/>
    <property type="match status" value="1"/>
</dbReference>
<gene>
    <name evidence="3" type="ORF">EFY79_06085</name>
</gene>
<dbReference type="GO" id="GO:0016829">
    <property type="term" value="F:lyase activity"/>
    <property type="evidence" value="ECO:0007669"/>
    <property type="project" value="UniProtKB-KW"/>
</dbReference>
<organism evidence="3 4">
    <name type="scientific">Hanamia caeni</name>
    <dbReference type="NCBI Taxonomy" id="2294116"/>
    <lineage>
        <taxon>Bacteria</taxon>
        <taxon>Pseudomonadati</taxon>
        <taxon>Bacteroidota</taxon>
        <taxon>Chitinophagia</taxon>
        <taxon>Chitinophagales</taxon>
        <taxon>Chitinophagaceae</taxon>
        <taxon>Hanamia</taxon>
    </lineage>
</organism>
<dbReference type="SMART" id="SM00922">
    <property type="entry name" value="MR_MLE"/>
    <property type="match status" value="1"/>
</dbReference>
<evidence type="ECO:0000313" key="4">
    <source>
        <dbReference type="Proteomes" id="UP000267223"/>
    </source>
</evidence>
<dbReference type="SUPFAM" id="SSF54826">
    <property type="entry name" value="Enolase N-terminal domain-like"/>
    <property type="match status" value="1"/>
</dbReference>
<dbReference type="Gene3D" id="3.20.20.120">
    <property type="entry name" value="Enolase-like C-terminal domain"/>
    <property type="match status" value="1"/>
</dbReference>
<evidence type="ECO:0000313" key="3">
    <source>
        <dbReference type="EMBL" id="RNI38054.1"/>
    </source>
</evidence>
<protein>
    <submittedName>
        <fullName evidence="3">Mandelate racemase/muconate lactonizing enzyme family protein</fullName>
    </submittedName>
</protein>
<dbReference type="NCBIfam" id="TIGR01409">
    <property type="entry name" value="TAT_signal_seq"/>
    <property type="match status" value="1"/>
</dbReference>
<dbReference type="OrthoDB" id="9775391at2"/>
<feature type="domain" description="Mandelate racemase/muconate lactonizing enzyme C-terminal" evidence="2">
    <location>
        <begin position="176"/>
        <end position="321"/>
    </location>
</feature>
<evidence type="ECO:0000256" key="1">
    <source>
        <dbReference type="ARBA" id="ARBA00023239"/>
    </source>
</evidence>
<dbReference type="SFLD" id="SFLDS00001">
    <property type="entry name" value="Enolase"/>
    <property type="match status" value="1"/>
</dbReference>
<dbReference type="SFLD" id="SFLDG00179">
    <property type="entry name" value="mandelate_racemase"/>
    <property type="match status" value="1"/>
</dbReference>
<dbReference type="GO" id="GO:0016854">
    <property type="term" value="F:racemase and epimerase activity"/>
    <property type="evidence" value="ECO:0007669"/>
    <property type="project" value="UniProtKB-ARBA"/>
</dbReference>
<dbReference type="InterPro" id="IPR013342">
    <property type="entry name" value="Mandelate_racemase_C"/>
</dbReference>
<dbReference type="AlphaFoldDB" id="A0A3M9NJX3"/>
<proteinExistence type="predicted"/>
<keyword evidence="4" id="KW-1185">Reference proteome</keyword>
<dbReference type="InterPro" id="IPR034593">
    <property type="entry name" value="DgoD-like"/>
</dbReference>
<dbReference type="InterPro" id="IPR029065">
    <property type="entry name" value="Enolase_C-like"/>
</dbReference>
<comment type="caution">
    <text evidence="3">The sequence shown here is derived from an EMBL/GenBank/DDBJ whole genome shotgun (WGS) entry which is preliminary data.</text>
</comment>